<gene>
    <name evidence="2" type="ORF">FNV43_RR21874</name>
</gene>
<reference evidence="2" key="1">
    <citation type="submission" date="2020-03" db="EMBL/GenBank/DDBJ databases">
        <title>A high-quality chromosome-level genome assembly of a woody plant with both climbing and erect habits, Rhamnella rubrinervis.</title>
        <authorList>
            <person name="Lu Z."/>
            <person name="Yang Y."/>
            <person name="Zhu X."/>
            <person name="Sun Y."/>
        </authorList>
    </citation>
    <scope>NUCLEOTIDE SEQUENCE</scope>
    <source>
        <strain evidence="2">BYM</strain>
        <tissue evidence="2">Leaf</tissue>
    </source>
</reference>
<evidence type="ECO:0000313" key="2">
    <source>
        <dbReference type="EMBL" id="KAF3434788.1"/>
    </source>
</evidence>
<organism evidence="2 3">
    <name type="scientific">Rhamnella rubrinervis</name>
    <dbReference type="NCBI Taxonomy" id="2594499"/>
    <lineage>
        <taxon>Eukaryota</taxon>
        <taxon>Viridiplantae</taxon>
        <taxon>Streptophyta</taxon>
        <taxon>Embryophyta</taxon>
        <taxon>Tracheophyta</taxon>
        <taxon>Spermatophyta</taxon>
        <taxon>Magnoliopsida</taxon>
        <taxon>eudicotyledons</taxon>
        <taxon>Gunneridae</taxon>
        <taxon>Pentapetalae</taxon>
        <taxon>rosids</taxon>
        <taxon>fabids</taxon>
        <taxon>Rosales</taxon>
        <taxon>Rhamnaceae</taxon>
        <taxon>rhamnoid group</taxon>
        <taxon>Rhamneae</taxon>
        <taxon>Rhamnella</taxon>
    </lineage>
</organism>
<comment type="caution">
    <text evidence="2">The sequence shown here is derived from an EMBL/GenBank/DDBJ whole genome shotgun (WGS) entry which is preliminary data.</text>
</comment>
<evidence type="ECO:0000256" key="1">
    <source>
        <dbReference type="SAM" id="MobiDB-lite"/>
    </source>
</evidence>
<protein>
    <submittedName>
        <fullName evidence="2">Uncharacterized protein</fullName>
    </submittedName>
</protein>
<proteinExistence type="predicted"/>
<dbReference type="EMBL" id="VOIH02000010">
    <property type="protein sequence ID" value="KAF3434788.1"/>
    <property type="molecule type" value="Genomic_DNA"/>
</dbReference>
<dbReference type="AlphaFoldDB" id="A0A8K0GS04"/>
<name>A0A8K0GS04_9ROSA</name>
<evidence type="ECO:0000313" key="3">
    <source>
        <dbReference type="Proteomes" id="UP000796880"/>
    </source>
</evidence>
<dbReference type="Proteomes" id="UP000796880">
    <property type="component" value="Unassembled WGS sequence"/>
</dbReference>
<keyword evidence="3" id="KW-1185">Reference proteome</keyword>
<feature type="region of interest" description="Disordered" evidence="1">
    <location>
        <begin position="151"/>
        <end position="184"/>
    </location>
</feature>
<accession>A0A8K0GS04</accession>
<sequence>MKPAKGRYTYFGRSRLLKMPGDKFGKGYFCRGRVYRPVNASESNHSAGLKRRLLPFGSLGTPRKNFPSEAKNLEEALPNCQKKFTKALYACNDLCGLILRYGQAQDEDIQGELEATKKKKEGTGKGWCVLASDKGGASTLSVVVEPAPIAISSGDSSLPRGQGVPRPQDKGKEKQTTSIFGVGG</sequence>